<dbReference type="OrthoDB" id="5076166at2759"/>
<evidence type="ECO:0000313" key="1">
    <source>
        <dbReference type="EMBL" id="KAG6382153.1"/>
    </source>
</evidence>
<protein>
    <recommendedName>
        <fullName evidence="3">Cytochrome P450</fullName>
    </recommendedName>
</protein>
<accession>A0A8I2Z3C1</accession>
<comment type="caution">
    <text evidence="1">The sequence shown here is derived from an EMBL/GenBank/DDBJ whole genome shotgun (WGS) entry which is preliminary data.</text>
</comment>
<gene>
    <name evidence="1" type="ORF">JVT61DRAFT_798</name>
</gene>
<dbReference type="InterPro" id="IPR036396">
    <property type="entry name" value="Cyt_P450_sf"/>
</dbReference>
<keyword evidence="2" id="KW-1185">Reference proteome</keyword>
<proteinExistence type="predicted"/>
<dbReference type="AlphaFoldDB" id="A0A8I2Z3C1"/>
<dbReference type="Gene3D" id="1.10.630.10">
    <property type="entry name" value="Cytochrome P450"/>
    <property type="match status" value="1"/>
</dbReference>
<reference evidence="1" key="1">
    <citation type="submission" date="2021-03" db="EMBL/GenBank/DDBJ databases">
        <title>Evolutionary innovations through gain and loss of genes in the ectomycorrhizal Boletales.</title>
        <authorList>
            <person name="Wu G."/>
            <person name="Miyauchi S."/>
            <person name="Morin E."/>
            <person name="Yang Z.-L."/>
            <person name="Xu J."/>
            <person name="Martin F.M."/>
        </authorList>
    </citation>
    <scope>NUCLEOTIDE SEQUENCE</scope>
    <source>
        <strain evidence="1">BR01</strain>
    </source>
</reference>
<dbReference type="GO" id="GO:0004497">
    <property type="term" value="F:monooxygenase activity"/>
    <property type="evidence" value="ECO:0007669"/>
    <property type="project" value="InterPro"/>
</dbReference>
<dbReference type="GO" id="GO:0005506">
    <property type="term" value="F:iron ion binding"/>
    <property type="evidence" value="ECO:0007669"/>
    <property type="project" value="InterPro"/>
</dbReference>
<organism evidence="1 2">
    <name type="scientific">Boletus reticuloceps</name>
    <dbReference type="NCBI Taxonomy" id="495285"/>
    <lineage>
        <taxon>Eukaryota</taxon>
        <taxon>Fungi</taxon>
        <taxon>Dikarya</taxon>
        <taxon>Basidiomycota</taxon>
        <taxon>Agaricomycotina</taxon>
        <taxon>Agaricomycetes</taxon>
        <taxon>Agaricomycetidae</taxon>
        <taxon>Boletales</taxon>
        <taxon>Boletineae</taxon>
        <taxon>Boletaceae</taxon>
        <taxon>Boletoideae</taxon>
        <taxon>Boletus</taxon>
    </lineage>
</organism>
<dbReference type="GO" id="GO:0016705">
    <property type="term" value="F:oxidoreductase activity, acting on paired donors, with incorporation or reduction of molecular oxygen"/>
    <property type="evidence" value="ECO:0007669"/>
    <property type="project" value="InterPro"/>
</dbReference>
<evidence type="ECO:0008006" key="3">
    <source>
        <dbReference type="Google" id="ProtNLM"/>
    </source>
</evidence>
<name>A0A8I2Z3C1_9AGAM</name>
<sequence>MIESSAVVGLAALILVYALFKRPTRPSLSMIRGPPSPSFVFGRVLFHAWPPSTYLRHCTGNLLELLQRPVGEAEFSWQSQYGNVVRFKSVFGEDRLLIADPKALRKIMNISTDSYPKLPNYRVLGRMITGKGIIWADGTSFPFSYLSLE</sequence>
<dbReference type="SUPFAM" id="SSF48264">
    <property type="entry name" value="Cytochrome P450"/>
    <property type="match status" value="1"/>
</dbReference>
<dbReference type="Proteomes" id="UP000683000">
    <property type="component" value="Unassembled WGS sequence"/>
</dbReference>
<evidence type="ECO:0000313" key="2">
    <source>
        <dbReference type="Proteomes" id="UP000683000"/>
    </source>
</evidence>
<dbReference type="EMBL" id="JAGFBS010000001">
    <property type="protein sequence ID" value="KAG6382153.1"/>
    <property type="molecule type" value="Genomic_DNA"/>
</dbReference>
<dbReference type="GO" id="GO:0020037">
    <property type="term" value="F:heme binding"/>
    <property type="evidence" value="ECO:0007669"/>
    <property type="project" value="InterPro"/>
</dbReference>